<accession>A0A9J6G693</accession>
<dbReference type="OrthoDB" id="5973539at2759"/>
<dbReference type="PROSITE" id="PS50004">
    <property type="entry name" value="C2"/>
    <property type="match status" value="1"/>
</dbReference>
<dbReference type="Pfam" id="PF00168">
    <property type="entry name" value="C2"/>
    <property type="match status" value="1"/>
</dbReference>
<dbReference type="SUPFAM" id="SSF49562">
    <property type="entry name" value="C2 domain (Calcium/lipid-binding domain, CaLB)"/>
    <property type="match status" value="1"/>
</dbReference>
<keyword evidence="6" id="KW-1185">Reference proteome</keyword>
<name>A0A9J6G693_HAELO</name>
<dbReference type="OMA" id="CTEVHTT"/>
<organism evidence="5 6">
    <name type="scientific">Haemaphysalis longicornis</name>
    <name type="common">Bush tick</name>
    <dbReference type="NCBI Taxonomy" id="44386"/>
    <lineage>
        <taxon>Eukaryota</taxon>
        <taxon>Metazoa</taxon>
        <taxon>Ecdysozoa</taxon>
        <taxon>Arthropoda</taxon>
        <taxon>Chelicerata</taxon>
        <taxon>Arachnida</taxon>
        <taxon>Acari</taxon>
        <taxon>Parasitiformes</taxon>
        <taxon>Ixodida</taxon>
        <taxon>Ixodoidea</taxon>
        <taxon>Ixodidae</taxon>
        <taxon>Haemaphysalinae</taxon>
        <taxon>Haemaphysalis</taxon>
    </lineage>
</organism>
<sequence>MTKTRVFSRSPSCPGSGDEDGGGDLVSPGGRASSSEGQQRPASSPPDFSQRHQGGPTSPRRRAGAATKRFACAVSTTFRKLGHRLHHHRNRGPVLPPSAATAGSSSVSSSDGRRHDLLSAAAGAAGNSFQYAGRLSVSHPDVSSSDLAGLAARDSVLSTPCPRSAPSCRDQASYSDTTLLRSRRKLRLPGTSVDEDASATSPALLQTQPAPAAVPPSPLVRPTATESGDEVFPLKTRKQDASGVVLYKLDVHLRCGKNLIAKDACGTSDPYVKFKQGGRQVYRSRTVSRSLDPYWDECFSVAVRDLWDPLVVRVFDYDFGLQDDFMGAAAVELHTLEIDRYMPGGGQTEMRCRGAVT</sequence>
<feature type="compositionally biased region" description="Low complexity" evidence="3">
    <location>
        <begin position="201"/>
        <end position="211"/>
    </location>
</feature>
<dbReference type="PRINTS" id="PR00360">
    <property type="entry name" value="C2DOMAIN"/>
</dbReference>
<feature type="domain" description="C2" evidence="4">
    <location>
        <begin position="226"/>
        <end position="346"/>
    </location>
</feature>
<gene>
    <name evidence="5" type="ORF">HPB48_001925</name>
</gene>
<dbReference type="PANTHER" id="PTHR45911">
    <property type="entry name" value="C2 DOMAIN-CONTAINING PROTEIN"/>
    <property type="match status" value="1"/>
</dbReference>
<dbReference type="Gene3D" id="2.60.40.150">
    <property type="entry name" value="C2 domain"/>
    <property type="match status" value="1"/>
</dbReference>
<dbReference type="AlphaFoldDB" id="A0A9J6G693"/>
<feature type="compositionally biased region" description="Low complexity" evidence="3">
    <location>
        <begin position="98"/>
        <end position="110"/>
    </location>
</feature>
<feature type="region of interest" description="Disordered" evidence="3">
    <location>
        <begin position="1"/>
        <end position="67"/>
    </location>
</feature>
<dbReference type="Proteomes" id="UP000821853">
    <property type="component" value="Chromosome 3"/>
</dbReference>
<dbReference type="VEuPathDB" id="VectorBase:HLOH_053763"/>
<reference evidence="5 6" key="1">
    <citation type="journal article" date="2020" name="Cell">
        <title>Large-Scale Comparative Analyses of Tick Genomes Elucidate Their Genetic Diversity and Vector Capacities.</title>
        <authorList>
            <consortium name="Tick Genome and Microbiome Consortium (TIGMIC)"/>
            <person name="Jia N."/>
            <person name="Wang J."/>
            <person name="Shi W."/>
            <person name="Du L."/>
            <person name="Sun Y."/>
            <person name="Zhan W."/>
            <person name="Jiang J.F."/>
            <person name="Wang Q."/>
            <person name="Zhang B."/>
            <person name="Ji P."/>
            <person name="Bell-Sakyi L."/>
            <person name="Cui X.M."/>
            <person name="Yuan T.T."/>
            <person name="Jiang B.G."/>
            <person name="Yang W.F."/>
            <person name="Lam T.T."/>
            <person name="Chang Q.C."/>
            <person name="Ding S.J."/>
            <person name="Wang X.J."/>
            <person name="Zhu J.G."/>
            <person name="Ruan X.D."/>
            <person name="Zhao L."/>
            <person name="Wei J.T."/>
            <person name="Ye R.Z."/>
            <person name="Que T.C."/>
            <person name="Du C.H."/>
            <person name="Zhou Y.H."/>
            <person name="Cheng J.X."/>
            <person name="Dai P.F."/>
            <person name="Guo W.B."/>
            <person name="Han X.H."/>
            <person name="Huang E.J."/>
            <person name="Li L.F."/>
            <person name="Wei W."/>
            <person name="Gao Y.C."/>
            <person name="Liu J.Z."/>
            <person name="Shao H.Z."/>
            <person name="Wang X."/>
            <person name="Wang C.C."/>
            <person name="Yang T.C."/>
            <person name="Huo Q.B."/>
            <person name="Li W."/>
            <person name="Chen H.Y."/>
            <person name="Chen S.E."/>
            <person name="Zhou L.G."/>
            <person name="Ni X.B."/>
            <person name="Tian J.H."/>
            <person name="Sheng Y."/>
            <person name="Liu T."/>
            <person name="Pan Y.S."/>
            <person name="Xia L.Y."/>
            <person name="Li J."/>
            <person name="Zhao F."/>
            <person name="Cao W.C."/>
        </authorList>
    </citation>
    <scope>NUCLEOTIDE SEQUENCE [LARGE SCALE GENOMIC DNA]</scope>
    <source>
        <strain evidence="5">HaeL-2018</strain>
    </source>
</reference>
<dbReference type="InterPro" id="IPR000008">
    <property type="entry name" value="C2_dom"/>
</dbReference>
<feature type="region of interest" description="Disordered" evidence="3">
    <location>
        <begin position="81"/>
        <end position="113"/>
    </location>
</feature>
<dbReference type="GO" id="GO:0030672">
    <property type="term" value="C:synaptic vesicle membrane"/>
    <property type="evidence" value="ECO:0007669"/>
    <property type="project" value="TreeGrafter"/>
</dbReference>
<dbReference type="GO" id="GO:0005509">
    <property type="term" value="F:calcium ion binding"/>
    <property type="evidence" value="ECO:0007669"/>
    <property type="project" value="TreeGrafter"/>
</dbReference>
<evidence type="ECO:0000313" key="5">
    <source>
        <dbReference type="EMBL" id="KAH9370048.1"/>
    </source>
</evidence>
<protein>
    <recommendedName>
        <fullName evidence="4">C2 domain-containing protein</fullName>
    </recommendedName>
</protein>
<keyword evidence="1" id="KW-0479">Metal-binding</keyword>
<evidence type="ECO:0000256" key="3">
    <source>
        <dbReference type="SAM" id="MobiDB-lite"/>
    </source>
</evidence>
<dbReference type="InterPro" id="IPR035892">
    <property type="entry name" value="C2_domain_sf"/>
</dbReference>
<feature type="region of interest" description="Disordered" evidence="3">
    <location>
        <begin position="183"/>
        <end position="230"/>
    </location>
</feature>
<evidence type="ECO:0000256" key="2">
    <source>
        <dbReference type="ARBA" id="ARBA00022837"/>
    </source>
</evidence>
<dbReference type="SMART" id="SM00239">
    <property type="entry name" value="C2"/>
    <property type="match status" value="1"/>
</dbReference>
<evidence type="ECO:0000313" key="6">
    <source>
        <dbReference type="Proteomes" id="UP000821853"/>
    </source>
</evidence>
<evidence type="ECO:0000259" key="4">
    <source>
        <dbReference type="PROSITE" id="PS50004"/>
    </source>
</evidence>
<keyword evidence="2" id="KW-0106">Calcium</keyword>
<comment type="caution">
    <text evidence="5">The sequence shown here is derived from an EMBL/GenBank/DDBJ whole genome shotgun (WGS) entry which is preliminary data.</text>
</comment>
<evidence type="ECO:0000256" key="1">
    <source>
        <dbReference type="ARBA" id="ARBA00022723"/>
    </source>
</evidence>
<feature type="compositionally biased region" description="Polar residues" evidence="3">
    <location>
        <begin position="1"/>
        <end position="13"/>
    </location>
</feature>
<dbReference type="GO" id="GO:0046928">
    <property type="term" value="P:regulation of neurotransmitter secretion"/>
    <property type="evidence" value="ECO:0007669"/>
    <property type="project" value="TreeGrafter"/>
</dbReference>
<dbReference type="PANTHER" id="PTHR45911:SF4">
    <property type="entry name" value="MULTIPLE C2 AND TRANSMEMBRANE DOMAIN-CONTAINING PROTEIN"/>
    <property type="match status" value="1"/>
</dbReference>
<proteinExistence type="predicted"/>
<dbReference type="EMBL" id="JABSTR010000005">
    <property type="protein sequence ID" value="KAH9370048.1"/>
    <property type="molecule type" value="Genomic_DNA"/>
</dbReference>
<feature type="compositionally biased region" description="Polar residues" evidence="3">
    <location>
        <begin position="32"/>
        <end position="42"/>
    </location>
</feature>
<feature type="compositionally biased region" description="Basic residues" evidence="3">
    <location>
        <begin position="81"/>
        <end position="91"/>
    </location>
</feature>